<feature type="transmembrane region" description="Helical" evidence="1">
    <location>
        <begin position="82"/>
        <end position="105"/>
    </location>
</feature>
<feature type="transmembrane region" description="Helical" evidence="1">
    <location>
        <begin position="57"/>
        <end position="75"/>
    </location>
</feature>
<proteinExistence type="predicted"/>
<comment type="caution">
    <text evidence="2">The sequence shown here is derived from an EMBL/GenBank/DDBJ whole genome shotgun (WGS) entry which is preliminary data.</text>
</comment>
<evidence type="ECO:0000256" key="1">
    <source>
        <dbReference type="SAM" id="Phobius"/>
    </source>
</evidence>
<feature type="transmembrane region" description="Helical" evidence="1">
    <location>
        <begin position="24"/>
        <end position="45"/>
    </location>
</feature>
<dbReference type="EMBL" id="LOHS01000031">
    <property type="protein sequence ID" value="OAH15878.1"/>
    <property type="molecule type" value="Genomic_DNA"/>
</dbReference>
<organism evidence="2 3">
    <name type="scientific">Streptomyces jeddahensis</name>
    <dbReference type="NCBI Taxonomy" id="1716141"/>
    <lineage>
        <taxon>Bacteria</taxon>
        <taxon>Bacillati</taxon>
        <taxon>Actinomycetota</taxon>
        <taxon>Actinomycetes</taxon>
        <taxon>Kitasatosporales</taxon>
        <taxon>Streptomycetaceae</taxon>
        <taxon>Streptomyces</taxon>
    </lineage>
</organism>
<dbReference type="STRING" id="1716141.STSP_07440"/>
<dbReference type="PATRIC" id="fig|1716141.3.peg.791"/>
<keyword evidence="1" id="KW-0472">Membrane</keyword>
<feature type="transmembrane region" description="Helical" evidence="1">
    <location>
        <begin position="111"/>
        <end position="130"/>
    </location>
</feature>
<dbReference type="AlphaFoldDB" id="A0A177I0E6"/>
<keyword evidence="1" id="KW-0812">Transmembrane</keyword>
<keyword evidence="1" id="KW-1133">Transmembrane helix</keyword>
<keyword evidence="3" id="KW-1185">Reference proteome</keyword>
<evidence type="ECO:0000313" key="3">
    <source>
        <dbReference type="Proteomes" id="UP000077381"/>
    </source>
</evidence>
<reference evidence="2 3" key="1">
    <citation type="submission" date="2015-12" db="EMBL/GenBank/DDBJ databases">
        <title>Genome sequence of Streptomyces sp. G25.</title>
        <authorList>
            <person name="Poehlein A."/>
            <person name="Roettig A."/>
            <person name="Hiessl S."/>
            <person name="Hauschild P."/>
            <person name="Schauer J."/>
            <person name="Madkour M.H."/>
            <person name="Al-Ansari A.M."/>
            <person name="Almakishah N.H."/>
            <person name="Steinbuechel A."/>
            <person name="Daniel R."/>
        </authorList>
    </citation>
    <scope>NUCLEOTIDE SEQUENCE [LARGE SCALE GENOMIC DNA]</scope>
    <source>
        <strain evidence="3">G25(2015)</strain>
    </source>
</reference>
<dbReference type="Proteomes" id="UP000077381">
    <property type="component" value="Unassembled WGS sequence"/>
</dbReference>
<name>A0A177I0E6_9ACTN</name>
<accession>A0A177I0E6</accession>
<gene>
    <name evidence="2" type="ORF">STSP_07440</name>
</gene>
<sequence>MQTIGMKPSPSGIEQSPQTQGRDLLPLLAGAAVAVGGVGAALALIDVDAPLRGPFTLFFLLAAPAAAIGAALHGLEPAGRVIASAAGAVAVNLLIAEAMIALHVWSVRGGIVAVAALSCLVLLLVAVRRLRRRPARRRAS</sequence>
<protein>
    <submittedName>
        <fullName evidence="2">Uncharacterized protein</fullName>
    </submittedName>
</protein>
<evidence type="ECO:0000313" key="2">
    <source>
        <dbReference type="EMBL" id="OAH15878.1"/>
    </source>
</evidence>